<dbReference type="CDD" id="cd01949">
    <property type="entry name" value="GGDEF"/>
    <property type="match status" value="1"/>
</dbReference>
<dbReference type="RefSeq" id="WP_171225004.1">
    <property type="nucleotide sequence ID" value="NZ_CP053085.1"/>
</dbReference>
<dbReference type="SUPFAM" id="SSF55073">
    <property type="entry name" value="Nucleotide cyclase"/>
    <property type="match status" value="1"/>
</dbReference>
<dbReference type="PANTHER" id="PTHR44757">
    <property type="entry name" value="DIGUANYLATE CYCLASE DGCP"/>
    <property type="match status" value="1"/>
</dbReference>
<dbReference type="Gene3D" id="3.30.450.20">
    <property type="entry name" value="PAS domain"/>
    <property type="match status" value="1"/>
</dbReference>
<dbReference type="AlphaFoldDB" id="A0A6M4IRV8"/>
<dbReference type="PROSITE" id="PS50887">
    <property type="entry name" value="GGDEF"/>
    <property type="match status" value="1"/>
</dbReference>
<evidence type="ECO:0000313" key="4">
    <source>
        <dbReference type="EMBL" id="QJR35572.1"/>
    </source>
</evidence>
<keyword evidence="2" id="KW-1133">Transmembrane helix</keyword>
<dbReference type="Proteomes" id="UP000500938">
    <property type="component" value="Chromosome"/>
</dbReference>
<dbReference type="InterPro" id="IPR043128">
    <property type="entry name" value="Rev_trsase/Diguanyl_cyclase"/>
</dbReference>
<evidence type="ECO:0000256" key="1">
    <source>
        <dbReference type="SAM" id="MobiDB-lite"/>
    </source>
</evidence>
<keyword evidence="2" id="KW-0472">Membrane</keyword>
<feature type="domain" description="GGDEF" evidence="3">
    <location>
        <begin position="236"/>
        <end position="368"/>
    </location>
</feature>
<reference evidence="4 5" key="1">
    <citation type="submission" date="2020-05" db="EMBL/GenBank/DDBJ databases">
        <title>Complete genome sequence of Gemmatimonas greenlandica TET16.</title>
        <authorList>
            <person name="Zeng Y."/>
        </authorList>
    </citation>
    <scope>NUCLEOTIDE SEQUENCE [LARGE SCALE GENOMIC DNA]</scope>
    <source>
        <strain evidence="4 5">TET16</strain>
    </source>
</reference>
<accession>A0A6M4IRV8</accession>
<dbReference type="PANTHER" id="PTHR44757:SF2">
    <property type="entry name" value="BIOFILM ARCHITECTURE MAINTENANCE PROTEIN MBAA"/>
    <property type="match status" value="1"/>
</dbReference>
<name>A0A6M4IRV8_9BACT</name>
<keyword evidence="2" id="KW-0812">Transmembrane</keyword>
<evidence type="ECO:0000259" key="3">
    <source>
        <dbReference type="PROSITE" id="PS50887"/>
    </source>
</evidence>
<dbReference type="InterPro" id="IPR000160">
    <property type="entry name" value="GGDEF_dom"/>
</dbReference>
<sequence>MFDRLALRTPFWGVITILAFAAVGLSASASFDAVPNFVEAAPLLSAAALIVAIAGWRLLHRELLHRMQEDESLRDRVRRLQDAMQSNVDGMFLLRAVRTAAGEVTDFEIADVNSSGAATLYRTREQLVGRRIREELPTPLADMLFERYVHALTLRTAVVEELRVDRRAVAASWLFHQATPTADGLAVTVRDVSSRKRDELRMRKACLTDDLTRLYNRRGFMALAEQHLRIARRQGKDAVVMYVDMDEFKQLNDSHGHATGDRALMAVSRLLRSTVRDCDVVARMGGDEFTILALDADVMGARAIQKRLDERLALFNASGELPMPLSLTVGHTRVRPSDTSSVSELLARADQLLYARKRRRQLTKAAEARHREHAPQRAPRRAPQLTPMPIPAEVAAIARAAAMALPNAASPMSSSMATMTPPAVAGTFLPTHAA</sequence>
<dbReference type="InterPro" id="IPR029787">
    <property type="entry name" value="Nucleotide_cyclase"/>
</dbReference>
<evidence type="ECO:0000256" key="2">
    <source>
        <dbReference type="SAM" id="Phobius"/>
    </source>
</evidence>
<feature type="transmembrane region" description="Helical" evidence="2">
    <location>
        <begin position="37"/>
        <end position="59"/>
    </location>
</feature>
<organism evidence="4 5">
    <name type="scientific">Gemmatimonas groenlandica</name>
    <dbReference type="NCBI Taxonomy" id="2732249"/>
    <lineage>
        <taxon>Bacteria</taxon>
        <taxon>Pseudomonadati</taxon>
        <taxon>Gemmatimonadota</taxon>
        <taxon>Gemmatimonadia</taxon>
        <taxon>Gemmatimonadales</taxon>
        <taxon>Gemmatimonadaceae</taxon>
        <taxon>Gemmatimonas</taxon>
    </lineage>
</organism>
<dbReference type="InterPro" id="IPR035965">
    <property type="entry name" value="PAS-like_dom_sf"/>
</dbReference>
<feature type="compositionally biased region" description="Basic and acidic residues" evidence="1">
    <location>
        <begin position="366"/>
        <end position="375"/>
    </location>
</feature>
<dbReference type="SMART" id="SM00267">
    <property type="entry name" value="GGDEF"/>
    <property type="match status" value="1"/>
</dbReference>
<gene>
    <name evidence="4" type="ORF">HKW67_08655</name>
</gene>
<dbReference type="InterPro" id="IPR052155">
    <property type="entry name" value="Biofilm_reg_signaling"/>
</dbReference>
<keyword evidence="5" id="KW-1185">Reference proteome</keyword>
<dbReference type="SUPFAM" id="SSF55785">
    <property type="entry name" value="PYP-like sensor domain (PAS domain)"/>
    <property type="match status" value="1"/>
</dbReference>
<dbReference type="CDD" id="cd00130">
    <property type="entry name" value="PAS"/>
    <property type="match status" value="1"/>
</dbReference>
<feature type="transmembrane region" description="Helical" evidence="2">
    <location>
        <begin position="12"/>
        <end position="31"/>
    </location>
</feature>
<dbReference type="InterPro" id="IPR000014">
    <property type="entry name" value="PAS"/>
</dbReference>
<proteinExistence type="predicted"/>
<dbReference type="Pfam" id="PF00990">
    <property type="entry name" value="GGDEF"/>
    <property type="match status" value="1"/>
</dbReference>
<protein>
    <submittedName>
        <fullName evidence="4">Diguanylate cyclase</fullName>
    </submittedName>
</protein>
<evidence type="ECO:0000313" key="5">
    <source>
        <dbReference type="Proteomes" id="UP000500938"/>
    </source>
</evidence>
<feature type="region of interest" description="Disordered" evidence="1">
    <location>
        <begin position="361"/>
        <end position="385"/>
    </location>
</feature>
<dbReference type="Gene3D" id="3.30.70.270">
    <property type="match status" value="1"/>
</dbReference>
<dbReference type="EMBL" id="CP053085">
    <property type="protein sequence ID" value="QJR35572.1"/>
    <property type="molecule type" value="Genomic_DNA"/>
</dbReference>
<dbReference type="KEGG" id="ggr:HKW67_08655"/>
<dbReference type="NCBIfam" id="TIGR00254">
    <property type="entry name" value="GGDEF"/>
    <property type="match status" value="1"/>
</dbReference>